<sequence length="97" mass="10233">MHSCPTTMTATIPTTQKALVIPARFAPFTVTDVDVPQPGPGGILVREEATGLYPSAWKIQEIDPFKSKYPLVLGCEAAGTVVQLGEGVTSFSVGDKV</sequence>
<proteinExistence type="predicted"/>
<comment type="caution">
    <text evidence="1">The sequence shown here is derived from an EMBL/GenBank/DDBJ whole genome shotgun (WGS) entry which is preliminary data.</text>
</comment>
<dbReference type="EMBL" id="JANHOG010002592">
    <property type="protein sequence ID" value="KAJ3521833.1"/>
    <property type="molecule type" value="Genomic_DNA"/>
</dbReference>
<reference evidence="1" key="1">
    <citation type="submission" date="2022-07" db="EMBL/GenBank/DDBJ databases">
        <title>Genome Sequence of Phlebia brevispora.</title>
        <authorList>
            <person name="Buettner E."/>
        </authorList>
    </citation>
    <scope>NUCLEOTIDE SEQUENCE</scope>
    <source>
        <strain evidence="1">MPL23</strain>
    </source>
</reference>
<keyword evidence="2" id="KW-1185">Reference proteome</keyword>
<protein>
    <submittedName>
        <fullName evidence="1">Uncharacterized protein</fullName>
    </submittedName>
</protein>
<organism evidence="1 2">
    <name type="scientific">Phlebia brevispora</name>
    <dbReference type="NCBI Taxonomy" id="194682"/>
    <lineage>
        <taxon>Eukaryota</taxon>
        <taxon>Fungi</taxon>
        <taxon>Dikarya</taxon>
        <taxon>Basidiomycota</taxon>
        <taxon>Agaricomycotina</taxon>
        <taxon>Agaricomycetes</taxon>
        <taxon>Polyporales</taxon>
        <taxon>Meruliaceae</taxon>
        <taxon>Phlebia</taxon>
    </lineage>
</organism>
<accession>A0ACC1RPL4</accession>
<evidence type="ECO:0000313" key="1">
    <source>
        <dbReference type="EMBL" id="KAJ3521833.1"/>
    </source>
</evidence>
<gene>
    <name evidence="1" type="ORF">NM688_g8967</name>
</gene>
<name>A0ACC1RPL4_9APHY</name>
<dbReference type="Proteomes" id="UP001148662">
    <property type="component" value="Unassembled WGS sequence"/>
</dbReference>
<evidence type="ECO:0000313" key="2">
    <source>
        <dbReference type="Proteomes" id="UP001148662"/>
    </source>
</evidence>